<evidence type="ECO:0000313" key="1">
    <source>
        <dbReference type="EMBL" id="KAI0034690.1"/>
    </source>
</evidence>
<organism evidence="1 2">
    <name type="scientific">Vararia minispora EC-137</name>
    <dbReference type="NCBI Taxonomy" id="1314806"/>
    <lineage>
        <taxon>Eukaryota</taxon>
        <taxon>Fungi</taxon>
        <taxon>Dikarya</taxon>
        <taxon>Basidiomycota</taxon>
        <taxon>Agaricomycotina</taxon>
        <taxon>Agaricomycetes</taxon>
        <taxon>Russulales</taxon>
        <taxon>Lachnocladiaceae</taxon>
        <taxon>Vararia</taxon>
    </lineage>
</organism>
<comment type="caution">
    <text evidence="1">The sequence shown here is derived from an EMBL/GenBank/DDBJ whole genome shotgun (WGS) entry which is preliminary data.</text>
</comment>
<accession>A0ACB8QSJ5</accession>
<dbReference type="Proteomes" id="UP000814128">
    <property type="component" value="Unassembled WGS sequence"/>
</dbReference>
<reference evidence="1" key="2">
    <citation type="journal article" date="2022" name="New Phytol.">
        <title>Evolutionary transition to the ectomycorrhizal habit in the genomes of a hyperdiverse lineage of mushroom-forming fungi.</title>
        <authorList>
            <person name="Looney B."/>
            <person name="Miyauchi S."/>
            <person name="Morin E."/>
            <person name="Drula E."/>
            <person name="Courty P.E."/>
            <person name="Kohler A."/>
            <person name="Kuo A."/>
            <person name="LaButti K."/>
            <person name="Pangilinan J."/>
            <person name="Lipzen A."/>
            <person name="Riley R."/>
            <person name="Andreopoulos W."/>
            <person name="He G."/>
            <person name="Johnson J."/>
            <person name="Nolan M."/>
            <person name="Tritt A."/>
            <person name="Barry K.W."/>
            <person name="Grigoriev I.V."/>
            <person name="Nagy L.G."/>
            <person name="Hibbett D."/>
            <person name="Henrissat B."/>
            <person name="Matheny P.B."/>
            <person name="Labbe J."/>
            <person name="Martin F.M."/>
        </authorList>
    </citation>
    <scope>NUCLEOTIDE SEQUENCE</scope>
    <source>
        <strain evidence="1">EC-137</strain>
    </source>
</reference>
<evidence type="ECO:0000313" key="2">
    <source>
        <dbReference type="Proteomes" id="UP000814128"/>
    </source>
</evidence>
<dbReference type="EMBL" id="MU273496">
    <property type="protein sequence ID" value="KAI0034690.1"/>
    <property type="molecule type" value="Genomic_DNA"/>
</dbReference>
<protein>
    <submittedName>
        <fullName evidence="1">C-8 sterol isomerase</fullName>
    </submittedName>
</protein>
<proteinExistence type="predicted"/>
<reference evidence="1" key="1">
    <citation type="submission" date="2021-02" db="EMBL/GenBank/DDBJ databases">
        <authorList>
            <consortium name="DOE Joint Genome Institute"/>
            <person name="Ahrendt S."/>
            <person name="Looney B.P."/>
            <person name="Miyauchi S."/>
            <person name="Morin E."/>
            <person name="Drula E."/>
            <person name="Courty P.E."/>
            <person name="Chicoki N."/>
            <person name="Fauchery L."/>
            <person name="Kohler A."/>
            <person name="Kuo A."/>
            <person name="Labutti K."/>
            <person name="Pangilinan J."/>
            <person name="Lipzen A."/>
            <person name="Riley R."/>
            <person name="Andreopoulos W."/>
            <person name="He G."/>
            <person name="Johnson J."/>
            <person name="Barry K.W."/>
            <person name="Grigoriev I.V."/>
            <person name="Nagy L."/>
            <person name="Hibbett D."/>
            <person name="Henrissat B."/>
            <person name="Matheny P.B."/>
            <person name="Labbe J."/>
            <person name="Martin F."/>
        </authorList>
    </citation>
    <scope>NUCLEOTIDE SEQUENCE</scope>
    <source>
        <strain evidence="1">EC-137</strain>
    </source>
</reference>
<sequence length="232" mass="25680">MAAPSTSPDQTVREDTPIPHLTRAMWRVGAVALLCILVYPIFKFVDSLRDRFYVFDPPLLHDLARSAVAAHPGNTSDMVDFILANLTATYPGHTVALNTNRSEFFFNVAGGAMGVYLFIFGTPLGTEGHTGILTADDYFHILEGEQWAFAPGSLGREIYRPGDVHLLPRGTAKQYKMPDGCFALEYARGWIPLMVPFGIADTFSSTLDVPTLWTTARVTVREMVRNLRIGKI</sequence>
<name>A0ACB8QSJ5_9AGAM</name>
<gene>
    <name evidence="1" type="ORF">K488DRAFT_83754</name>
</gene>
<keyword evidence="2" id="KW-1185">Reference proteome</keyword>
<keyword evidence="1" id="KW-0413">Isomerase</keyword>